<protein>
    <submittedName>
        <fullName evidence="2">CRISPR-associated protein Csb3</fullName>
    </submittedName>
</protein>
<evidence type="ECO:0000256" key="1">
    <source>
        <dbReference type="SAM" id="MobiDB-lite"/>
    </source>
</evidence>
<organism evidence="2 3">
    <name type="scientific">Actinoplanes regularis</name>
    <dbReference type="NCBI Taxonomy" id="52697"/>
    <lineage>
        <taxon>Bacteria</taxon>
        <taxon>Bacillati</taxon>
        <taxon>Actinomycetota</taxon>
        <taxon>Actinomycetes</taxon>
        <taxon>Micromonosporales</taxon>
        <taxon>Micromonosporaceae</taxon>
        <taxon>Actinoplanes</taxon>
    </lineage>
</organism>
<reference evidence="2 3" key="1">
    <citation type="submission" date="2017-06" db="EMBL/GenBank/DDBJ databases">
        <authorList>
            <person name="Kim H.J."/>
            <person name="Triplett B.A."/>
        </authorList>
    </citation>
    <scope>NUCLEOTIDE SEQUENCE [LARGE SCALE GENOMIC DNA]</scope>
    <source>
        <strain evidence="2 3">DSM 43151</strain>
    </source>
</reference>
<dbReference type="RefSeq" id="WP_089298802.1">
    <property type="nucleotide sequence ID" value="NZ_BOMU01000122.1"/>
</dbReference>
<name>A0A239J2U3_9ACTN</name>
<evidence type="ECO:0000313" key="2">
    <source>
        <dbReference type="EMBL" id="SNT00251.1"/>
    </source>
</evidence>
<feature type="compositionally biased region" description="Basic and acidic residues" evidence="1">
    <location>
        <begin position="196"/>
        <end position="205"/>
    </location>
</feature>
<evidence type="ECO:0000313" key="3">
    <source>
        <dbReference type="Proteomes" id="UP000198415"/>
    </source>
</evidence>
<dbReference type="OrthoDB" id="3251267at2"/>
<feature type="region of interest" description="Disordered" evidence="1">
    <location>
        <begin position="196"/>
        <end position="215"/>
    </location>
</feature>
<gene>
    <name evidence="2" type="ORF">SAMN06264365_13246</name>
</gene>
<accession>A0A239J2U3</accession>
<dbReference type="AlphaFoldDB" id="A0A239J2U3"/>
<dbReference type="EMBL" id="FZNR01000032">
    <property type="protein sequence ID" value="SNT00251.1"/>
    <property type="molecule type" value="Genomic_DNA"/>
</dbReference>
<keyword evidence="3" id="KW-1185">Reference proteome</keyword>
<sequence>MTDFVLTGADPHMMLSHLALCGLAAIAEEEGLRDVRLSWTPGMGARPVLSAVNATAETIGAAVQRHAARLDDAGSWLNRQLSDTEKRALMSPRISVIADIDGWRSLQDRRHDVLDQLTGARAILDLRLIAALGEPSYWRRNHKGDRLQDDGASRMEMQPRNQGSEFVGNRLRPLAAAVAARTPALISDGLRGHNIRDEIGKDDTQSRTPTGLADPGPTDNALAWCALWGISQLPIALRRDDFARTTAHLGRGTAGYFALPVWSGRWRSARYRSVAASAHLTRFVESGLTPGGVVRPAGPNGVTAVGTAAREWLAARGVTGVVRFEVRRFGSASAPERRAARGAILKTGRS</sequence>
<proteinExistence type="predicted"/>
<dbReference type="Proteomes" id="UP000198415">
    <property type="component" value="Unassembled WGS sequence"/>
</dbReference>